<gene>
    <name evidence="3" type="ORF">IAA61_01755</name>
</gene>
<evidence type="ECO:0000313" key="4">
    <source>
        <dbReference type="Proteomes" id="UP000824109"/>
    </source>
</evidence>
<reference evidence="3" key="1">
    <citation type="submission" date="2020-10" db="EMBL/GenBank/DDBJ databases">
        <authorList>
            <person name="Gilroy R."/>
        </authorList>
    </citation>
    <scope>NUCLEOTIDE SEQUENCE</scope>
    <source>
        <strain evidence="3">USAMLcec3-3695</strain>
    </source>
</reference>
<evidence type="ECO:0000256" key="1">
    <source>
        <dbReference type="SAM" id="MobiDB-lite"/>
    </source>
</evidence>
<feature type="signal peptide" evidence="2">
    <location>
        <begin position="1"/>
        <end position="23"/>
    </location>
</feature>
<feature type="compositionally biased region" description="Low complexity" evidence="1">
    <location>
        <begin position="33"/>
        <end position="51"/>
    </location>
</feature>
<dbReference type="EMBL" id="DVNB01000021">
    <property type="protein sequence ID" value="HIU56523.1"/>
    <property type="molecule type" value="Genomic_DNA"/>
</dbReference>
<proteinExistence type="predicted"/>
<sequence>MKRISAFLLAAAVAASSLTVAFAAENDVDEAGTEAAPAATETVTAGPTETVSAVPDATAEPDVTGAPDASSAPASSEGPDATDVPDTTEEPGAVTTSEPGETPTAEPTATAEPTPDPDASPAPVYVIRNSGNILFTYENGGYTAERMTASNGSAVSMKNNTGSNFVPFRYLFEKFGVKDLTAELGLSTNITGIDGSVFGDREGFIWGYVNDVLNIIIKEGENVYTVADGQPIEALRSTVADKVFVDGGNTYIPLRAVSLVGYNVVYDAETDSIFISENTLQNGTEYTERMSGAKSGYTDMINYSYSAGAYAYYDTAGGAVSALTDDQGRRTYSVNRLANILVYVDADKHAKISLTGSAADAQDITFDNTYVPLIGQIIYDGKKLYGIKLDTADSAYGMMFSADLECNADGGFYATNIRYIPGVSASDLLLRAVGTDSGGTTSYRRWLYFVDASDWNTVKRVDMTYWTMQTVAAETSEGPSTLSAVLDFNVAGGYMIYNQNNMINVAKLTGDGSRVTVIGEPIQVGYGTSGMIADEDAGSGALFYFVGNSNAEGSLSKVYAANPNSTGVDMPCIYEGDETGEVKVSGIALFDDVLYGVINDGVYTRLYG</sequence>
<reference evidence="3" key="2">
    <citation type="journal article" date="2021" name="PeerJ">
        <title>Extensive microbial diversity within the chicken gut microbiome revealed by metagenomics and culture.</title>
        <authorList>
            <person name="Gilroy R."/>
            <person name="Ravi A."/>
            <person name="Getino M."/>
            <person name="Pursley I."/>
            <person name="Horton D.L."/>
            <person name="Alikhan N.F."/>
            <person name="Baker D."/>
            <person name="Gharbi K."/>
            <person name="Hall N."/>
            <person name="Watson M."/>
            <person name="Adriaenssens E.M."/>
            <person name="Foster-Nyarko E."/>
            <person name="Jarju S."/>
            <person name="Secka A."/>
            <person name="Antonio M."/>
            <person name="Oren A."/>
            <person name="Chaudhuri R.R."/>
            <person name="La Ragione R."/>
            <person name="Hildebrand F."/>
            <person name="Pallen M.J."/>
        </authorList>
    </citation>
    <scope>NUCLEOTIDE SEQUENCE</scope>
    <source>
        <strain evidence="3">USAMLcec3-3695</strain>
    </source>
</reference>
<organism evidence="3 4">
    <name type="scientific">Candidatus Ornithomonoglobus merdipullorum</name>
    <dbReference type="NCBI Taxonomy" id="2840895"/>
    <lineage>
        <taxon>Bacteria</taxon>
        <taxon>Bacillati</taxon>
        <taxon>Bacillota</taxon>
        <taxon>Clostridia</taxon>
        <taxon>Candidatus Ornithomonoglobus</taxon>
    </lineage>
</organism>
<accession>A0A9D1MAK3</accession>
<feature type="region of interest" description="Disordered" evidence="1">
    <location>
        <begin position="29"/>
        <end position="124"/>
    </location>
</feature>
<feature type="compositionally biased region" description="Low complexity" evidence="1">
    <location>
        <begin position="95"/>
        <end position="113"/>
    </location>
</feature>
<name>A0A9D1MAK3_9FIRM</name>
<comment type="caution">
    <text evidence="3">The sequence shown here is derived from an EMBL/GenBank/DDBJ whole genome shotgun (WGS) entry which is preliminary data.</text>
</comment>
<evidence type="ECO:0000256" key="2">
    <source>
        <dbReference type="SAM" id="SignalP"/>
    </source>
</evidence>
<evidence type="ECO:0008006" key="5">
    <source>
        <dbReference type="Google" id="ProtNLM"/>
    </source>
</evidence>
<dbReference type="Proteomes" id="UP000824109">
    <property type="component" value="Unassembled WGS sequence"/>
</dbReference>
<evidence type="ECO:0000313" key="3">
    <source>
        <dbReference type="EMBL" id="HIU56523.1"/>
    </source>
</evidence>
<dbReference type="AlphaFoldDB" id="A0A9D1MAK3"/>
<feature type="chain" id="PRO_5038504146" description="Copper amine oxidase-like N-terminal domain-containing protein" evidence="2">
    <location>
        <begin position="24"/>
        <end position="608"/>
    </location>
</feature>
<keyword evidence="2" id="KW-0732">Signal</keyword>
<protein>
    <recommendedName>
        <fullName evidence="5">Copper amine oxidase-like N-terminal domain-containing protein</fullName>
    </recommendedName>
</protein>
<feature type="compositionally biased region" description="Low complexity" evidence="1">
    <location>
        <begin position="65"/>
        <end position="81"/>
    </location>
</feature>